<keyword evidence="3" id="KW-0378">Hydrolase</keyword>
<dbReference type="GO" id="GO:0003677">
    <property type="term" value="F:DNA binding"/>
    <property type="evidence" value="ECO:0007669"/>
    <property type="project" value="TreeGrafter"/>
</dbReference>
<dbReference type="PANTHER" id="PTHR11371">
    <property type="entry name" value="DEOXYRIBONUCLEASE"/>
    <property type="match status" value="1"/>
</dbReference>
<protein>
    <submittedName>
        <fullName evidence="6">Deoxyribonuclease-1</fullName>
    </submittedName>
</protein>
<dbReference type="InterPro" id="IPR036691">
    <property type="entry name" value="Endo/exonu/phosph_ase_sf"/>
</dbReference>
<accession>A0AAV4EEU0</accession>
<dbReference type="GO" id="GO:0005634">
    <property type="term" value="C:nucleus"/>
    <property type="evidence" value="ECO:0007669"/>
    <property type="project" value="TreeGrafter"/>
</dbReference>
<evidence type="ECO:0000259" key="5">
    <source>
        <dbReference type="Pfam" id="PF03372"/>
    </source>
</evidence>
<dbReference type="SMART" id="SM00476">
    <property type="entry name" value="DNaseIc"/>
    <property type="match status" value="1"/>
</dbReference>
<gene>
    <name evidence="6" type="ORF">ElyMa_003496800</name>
</gene>
<dbReference type="Proteomes" id="UP000762676">
    <property type="component" value="Unassembled WGS sequence"/>
</dbReference>
<feature type="domain" description="Endonuclease/exonuclease/phosphatase" evidence="5">
    <location>
        <begin position="66"/>
        <end position="220"/>
    </location>
</feature>
<reference evidence="6 7" key="1">
    <citation type="journal article" date="2021" name="Elife">
        <title>Chloroplast acquisition without the gene transfer in kleptoplastic sea slugs, Plakobranchus ocellatus.</title>
        <authorList>
            <person name="Maeda T."/>
            <person name="Takahashi S."/>
            <person name="Yoshida T."/>
            <person name="Shimamura S."/>
            <person name="Takaki Y."/>
            <person name="Nagai Y."/>
            <person name="Toyoda A."/>
            <person name="Suzuki Y."/>
            <person name="Arimoto A."/>
            <person name="Ishii H."/>
            <person name="Satoh N."/>
            <person name="Nishiyama T."/>
            <person name="Hasebe M."/>
            <person name="Maruyama T."/>
            <person name="Minagawa J."/>
            <person name="Obokata J."/>
            <person name="Shigenobu S."/>
        </authorList>
    </citation>
    <scope>NUCLEOTIDE SEQUENCE [LARGE SCALE GENOMIC DNA]</scope>
</reference>
<keyword evidence="7" id="KW-1185">Reference proteome</keyword>
<evidence type="ECO:0000256" key="1">
    <source>
        <dbReference type="ARBA" id="ARBA00007359"/>
    </source>
</evidence>
<dbReference type="SUPFAM" id="SSF56219">
    <property type="entry name" value="DNase I-like"/>
    <property type="match status" value="1"/>
</dbReference>
<keyword evidence="2" id="KW-0540">Nuclease</keyword>
<dbReference type="GO" id="GO:0004530">
    <property type="term" value="F:deoxyribonuclease I activity"/>
    <property type="evidence" value="ECO:0007669"/>
    <property type="project" value="TreeGrafter"/>
</dbReference>
<dbReference type="InterPro" id="IPR016202">
    <property type="entry name" value="DNase_I"/>
</dbReference>
<feature type="compositionally biased region" description="Basic and acidic residues" evidence="4">
    <location>
        <begin position="1"/>
        <end position="15"/>
    </location>
</feature>
<dbReference type="Gene3D" id="3.60.10.10">
    <property type="entry name" value="Endonuclease/exonuclease/phosphatase"/>
    <property type="match status" value="1"/>
</dbReference>
<dbReference type="AlphaFoldDB" id="A0AAV4EEU0"/>
<comment type="caution">
    <text evidence="6">The sequence shown here is derived from an EMBL/GenBank/DDBJ whole genome shotgun (WGS) entry which is preliminary data.</text>
</comment>
<evidence type="ECO:0000313" key="6">
    <source>
        <dbReference type="EMBL" id="GFR59185.1"/>
    </source>
</evidence>
<dbReference type="PANTHER" id="PTHR11371:SF31">
    <property type="entry name" value="EXTRACELLULAR NUCLEASE"/>
    <property type="match status" value="1"/>
</dbReference>
<comment type="similarity">
    <text evidence="1">Belongs to the DNase I family.</text>
</comment>
<dbReference type="EMBL" id="BMAT01007185">
    <property type="protein sequence ID" value="GFR59185.1"/>
    <property type="molecule type" value="Genomic_DNA"/>
</dbReference>
<evidence type="ECO:0000256" key="3">
    <source>
        <dbReference type="ARBA" id="ARBA00022801"/>
    </source>
</evidence>
<feature type="region of interest" description="Disordered" evidence="4">
    <location>
        <begin position="1"/>
        <end position="20"/>
    </location>
</feature>
<evidence type="ECO:0000256" key="2">
    <source>
        <dbReference type="ARBA" id="ARBA00022722"/>
    </source>
</evidence>
<evidence type="ECO:0000256" key="4">
    <source>
        <dbReference type="SAM" id="MobiDB-lite"/>
    </source>
</evidence>
<evidence type="ECO:0000313" key="7">
    <source>
        <dbReference type="Proteomes" id="UP000762676"/>
    </source>
</evidence>
<dbReference type="GO" id="GO:0006308">
    <property type="term" value="P:DNA catabolic process"/>
    <property type="evidence" value="ECO:0007669"/>
    <property type="project" value="InterPro"/>
</dbReference>
<name>A0AAV4EEU0_9GAST</name>
<sequence>MALEETQRSKTDGEGYYKSSALKSHPQSTRRVCLGACFLLAICLSFVKEADPISFSKSFDAPVRVASFNIRNFGKTKMSKPVVARSILKIMNRCDLVFIMETRDRKMMSLVKLRKELGETEWDYVTSEPIGRLSPLPSTAISSAERIFPDSQAHIIMGDLNADYSYLTCAEREATPLFSTPELSISLVPDKADKTVWPSTLDTVKGPPSTDSACDRVIVTVHDLPKVKVTNVKVYDF</sequence>
<organism evidence="6 7">
    <name type="scientific">Elysia marginata</name>
    <dbReference type="NCBI Taxonomy" id="1093978"/>
    <lineage>
        <taxon>Eukaryota</taxon>
        <taxon>Metazoa</taxon>
        <taxon>Spiralia</taxon>
        <taxon>Lophotrochozoa</taxon>
        <taxon>Mollusca</taxon>
        <taxon>Gastropoda</taxon>
        <taxon>Heterobranchia</taxon>
        <taxon>Euthyneura</taxon>
        <taxon>Panpulmonata</taxon>
        <taxon>Sacoglossa</taxon>
        <taxon>Placobranchoidea</taxon>
        <taxon>Plakobranchidae</taxon>
        <taxon>Elysia</taxon>
    </lineage>
</organism>
<proteinExistence type="inferred from homology"/>
<dbReference type="Pfam" id="PF03372">
    <property type="entry name" value="Exo_endo_phos"/>
    <property type="match status" value="1"/>
</dbReference>
<dbReference type="InterPro" id="IPR005135">
    <property type="entry name" value="Endo/exonuclease/phosphatase"/>
</dbReference>